<dbReference type="InterPro" id="IPR000682">
    <property type="entry name" value="PCMT"/>
</dbReference>
<dbReference type="Gene3D" id="3.40.50.150">
    <property type="entry name" value="Vaccinia Virus protein VP39"/>
    <property type="match status" value="1"/>
</dbReference>
<proteinExistence type="inferred from homology"/>
<dbReference type="EC" id="2.1.1.77" evidence="3"/>
<dbReference type="GO" id="GO:0005737">
    <property type="term" value="C:cytoplasm"/>
    <property type="evidence" value="ECO:0007669"/>
    <property type="project" value="UniProtKB-SubCell"/>
</dbReference>
<reference evidence="8" key="1">
    <citation type="submission" date="2021-01" db="EMBL/GenBank/DDBJ databases">
        <authorList>
            <person name="Corre E."/>
            <person name="Pelletier E."/>
            <person name="Niang G."/>
            <person name="Scheremetjew M."/>
            <person name="Finn R."/>
            <person name="Kale V."/>
            <person name="Holt S."/>
            <person name="Cochrane G."/>
            <person name="Meng A."/>
            <person name="Brown T."/>
            <person name="Cohen L."/>
        </authorList>
    </citation>
    <scope>NUCLEOTIDE SEQUENCE</scope>
    <source>
        <strain evidence="8">CCMP645</strain>
    </source>
</reference>
<keyword evidence="6" id="KW-0808">Transferase</keyword>
<evidence type="ECO:0000256" key="6">
    <source>
        <dbReference type="ARBA" id="ARBA00022679"/>
    </source>
</evidence>
<dbReference type="CDD" id="cd02440">
    <property type="entry name" value="AdoMet_MTases"/>
    <property type="match status" value="1"/>
</dbReference>
<dbReference type="AlphaFoldDB" id="A0A7S4B5V0"/>
<dbReference type="EMBL" id="HBIZ01012862">
    <property type="protein sequence ID" value="CAE0755172.1"/>
    <property type="molecule type" value="Transcribed_RNA"/>
</dbReference>
<sequence length="233" mass="25122">MHAAYRCSAASNAALVLKMWTAGLIADPRIRTVLERQDRGNYCKDLSTCYNDSPQQIGWGITISAPHMHAQALEQLKDHLRPGCKALDVGSGSGYLTVAMAQMVGDAGQAIGIDHVPELVEWSRENVRRDGKEEMLASGQLQLFTADGFGGAPHAAPFDCIHVGAAPLEVPPALKQQLKPGGVLLLPVGPAHDQAFVRITRSSDGNDFSEERLFGVRYVPLTSLEAQLGRRAN</sequence>
<evidence type="ECO:0000256" key="7">
    <source>
        <dbReference type="ARBA" id="ARBA00022691"/>
    </source>
</evidence>
<protein>
    <recommendedName>
        <fullName evidence="3">protein-L-isoaspartate(D-aspartate) O-methyltransferase</fullName>
        <ecNumber evidence="3">2.1.1.77</ecNumber>
    </recommendedName>
</protein>
<accession>A0A7S4B5V0</accession>
<evidence type="ECO:0000313" key="8">
    <source>
        <dbReference type="EMBL" id="CAE0755172.1"/>
    </source>
</evidence>
<evidence type="ECO:0000256" key="4">
    <source>
        <dbReference type="ARBA" id="ARBA00022490"/>
    </source>
</evidence>
<evidence type="ECO:0000256" key="2">
    <source>
        <dbReference type="ARBA" id="ARBA00005369"/>
    </source>
</evidence>
<keyword evidence="5" id="KW-0489">Methyltransferase</keyword>
<comment type="subcellular location">
    <subcellularLocation>
        <location evidence="1">Cytoplasm</location>
    </subcellularLocation>
</comment>
<dbReference type="InterPro" id="IPR029063">
    <property type="entry name" value="SAM-dependent_MTases_sf"/>
</dbReference>
<dbReference type="SUPFAM" id="SSF53335">
    <property type="entry name" value="S-adenosyl-L-methionine-dependent methyltransferases"/>
    <property type="match status" value="1"/>
</dbReference>
<gene>
    <name evidence="8" type="ORF">PCAR00345_LOCUS7759</name>
</gene>
<dbReference type="PANTHER" id="PTHR11579:SF0">
    <property type="entry name" value="PROTEIN-L-ISOASPARTATE(D-ASPARTATE) O-METHYLTRANSFERASE"/>
    <property type="match status" value="1"/>
</dbReference>
<evidence type="ECO:0000256" key="1">
    <source>
        <dbReference type="ARBA" id="ARBA00004496"/>
    </source>
</evidence>
<dbReference type="PANTHER" id="PTHR11579">
    <property type="entry name" value="PROTEIN-L-ISOASPARTATE O-METHYLTRANSFERASE"/>
    <property type="match status" value="1"/>
</dbReference>
<organism evidence="8">
    <name type="scientific">Chrysotila carterae</name>
    <name type="common">Marine alga</name>
    <name type="synonym">Syracosphaera carterae</name>
    <dbReference type="NCBI Taxonomy" id="13221"/>
    <lineage>
        <taxon>Eukaryota</taxon>
        <taxon>Haptista</taxon>
        <taxon>Haptophyta</taxon>
        <taxon>Prymnesiophyceae</taxon>
        <taxon>Isochrysidales</taxon>
        <taxon>Isochrysidaceae</taxon>
        <taxon>Chrysotila</taxon>
    </lineage>
</organism>
<dbReference type="GO" id="GO:0004719">
    <property type="term" value="F:protein-L-isoaspartate (D-aspartate) O-methyltransferase activity"/>
    <property type="evidence" value="ECO:0007669"/>
    <property type="project" value="UniProtKB-EC"/>
</dbReference>
<comment type="similarity">
    <text evidence="2">Belongs to the methyltransferase superfamily. L-isoaspartyl/D-aspartyl protein methyltransferase family.</text>
</comment>
<name>A0A7S4B5V0_CHRCT</name>
<dbReference type="NCBIfam" id="TIGR00080">
    <property type="entry name" value="pimt"/>
    <property type="match status" value="1"/>
</dbReference>
<evidence type="ECO:0000256" key="3">
    <source>
        <dbReference type="ARBA" id="ARBA00011890"/>
    </source>
</evidence>
<dbReference type="Pfam" id="PF01135">
    <property type="entry name" value="PCMT"/>
    <property type="match status" value="1"/>
</dbReference>
<dbReference type="GO" id="GO:0032259">
    <property type="term" value="P:methylation"/>
    <property type="evidence" value="ECO:0007669"/>
    <property type="project" value="UniProtKB-KW"/>
</dbReference>
<keyword evidence="7" id="KW-0949">S-adenosyl-L-methionine</keyword>
<evidence type="ECO:0000256" key="5">
    <source>
        <dbReference type="ARBA" id="ARBA00022603"/>
    </source>
</evidence>
<keyword evidence="4" id="KW-0963">Cytoplasm</keyword>